<dbReference type="RefSeq" id="WP_084933310.1">
    <property type="nucleotide sequence ID" value="NZ_LNVG01000006.1"/>
</dbReference>
<sequence length="198" mass="23309">MNVKELIEEVENDAELVSYLNLVPKKNKKTQMDAMHVLNRLSYILYLSDNTALAQSMIDKMVQVDFDGDYRYWEPVQNSALLAILIDEEKYLTQVRDRILYALNYGDEVSVFGKRKVHKRFLTGFRLNSLQTELEKAKDEVSQMNKRMGILFHLLYLKAFSNELEIDRDLVNNEIQSTILILRDYILINGFKQLYPFK</sequence>
<gene>
    <name evidence="1" type="ORF">ATE35_03675</name>
</gene>
<evidence type="ECO:0000313" key="2">
    <source>
        <dbReference type="Proteomes" id="UP000192789"/>
    </source>
</evidence>
<name>A0A1X0WTK2_STROR</name>
<dbReference type="InterPro" id="IPR046553">
    <property type="entry name" value="DUF6707"/>
</dbReference>
<protein>
    <submittedName>
        <fullName evidence="1">Uncharacterized protein</fullName>
    </submittedName>
</protein>
<dbReference type="Pfam" id="PF20453">
    <property type="entry name" value="DUF6707"/>
    <property type="match status" value="1"/>
</dbReference>
<dbReference type="Proteomes" id="UP000192789">
    <property type="component" value="Unassembled WGS sequence"/>
</dbReference>
<dbReference type="AlphaFoldDB" id="A0A1X0WTK2"/>
<dbReference type="EMBL" id="LNVG01000006">
    <property type="protein sequence ID" value="ORJ30120.1"/>
    <property type="molecule type" value="Genomic_DNA"/>
</dbReference>
<comment type="caution">
    <text evidence="1">The sequence shown here is derived from an EMBL/GenBank/DDBJ whole genome shotgun (WGS) entry which is preliminary data.</text>
</comment>
<organism evidence="1 2">
    <name type="scientific">Streptococcus oralis subsp. tigurinus</name>
    <dbReference type="NCBI Taxonomy" id="1077464"/>
    <lineage>
        <taxon>Bacteria</taxon>
        <taxon>Bacillati</taxon>
        <taxon>Bacillota</taxon>
        <taxon>Bacilli</taxon>
        <taxon>Lactobacillales</taxon>
        <taxon>Streptococcaceae</taxon>
        <taxon>Streptococcus</taxon>
    </lineage>
</organism>
<accession>A0A1X0WTK2</accession>
<proteinExistence type="predicted"/>
<reference evidence="1 2" key="1">
    <citation type="journal article" date="2016" name="PLoS ONE">
        <title>Comparative Genomics Analysis of Streptococcus tigurinus Strains Identifies Genetic Elements Specifically and Uniquely Present in Highly Virulent Strains.</title>
        <authorList>
            <person name="Diene S.M."/>
            <person name="Francois P."/>
            <person name="Zbinden A."/>
            <person name="Entenza J.M."/>
            <person name="Resch G."/>
        </authorList>
    </citation>
    <scope>NUCLEOTIDE SEQUENCE [LARGE SCALE GENOMIC DNA]</scope>
    <source>
        <strain evidence="1 2">AZ_14</strain>
    </source>
</reference>
<evidence type="ECO:0000313" key="1">
    <source>
        <dbReference type="EMBL" id="ORJ30120.1"/>
    </source>
</evidence>